<evidence type="ECO:0000313" key="2">
    <source>
        <dbReference type="Proteomes" id="UP000054248"/>
    </source>
</evidence>
<organism evidence="1 2">
    <name type="scientific">Tulasnella calospora MUT 4182</name>
    <dbReference type="NCBI Taxonomy" id="1051891"/>
    <lineage>
        <taxon>Eukaryota</taxon>
        <taxon>Fungi</taxon>
        <taxon>Dikarya</taxon>
        <taxon>Basidiomycota</taxon>
        <taxon>Agaricomycotina</taxon>
        <taxon>Agaricomycetes</taxon>
        <taxon>Cantharellales</taxon>
        <taxon>Tulasnellaceae</taxon>
        <taxon>Tulasnella</taxon>
    </lineage>
</organism>
<dbReference type="EMBL" id="KN823041">
    <property type="protein sequence ID" value="KIO25469.1"/>
    <property type="molecule type" value="Genomic_DNA"/>
</dbReference>
<evidence type="ECO:0000313" key="1">
    <source>
        <dbReference type="EMBL" id="KIO25469.1"/>
    </source>
</evidence>
<name>A0A0C3QHZ1_9AGAM</name>
<dbReference type="OrthoDB" id="3246330at2759"/>
<proteinExistence type="predicted"/>
<sequence length="65" mass="7296">MTPHRHWIRNLTPCRVPVNVASGETVFAVGRGEVCTLVWFQPIISGVKADLVMFSRVLYVPELSN</sequence>
<protein>
    <submittedName>
        <fullName evidence="1">Uncharacterized protein</fullName>
    </submittedName>
</protein>
<keyword evidence="2" id="KW-1185">Reference proteome</keyword>
<dbReference type="HOGENOM" id="CLU_209447_0_0_1"/>
<dbReference type="Proteomes" id="UP000054248">
    <property type="component" value="Unassembled WGS sequence"/>
</dbReference>
<reference evidence="1 2" key="1">
    <citation type="submission" date="2014-04" db="EMBL/GenBank/DDBJ databases">
        <authorList>
            <consortium name="DOE Joint Genome Institute"/>
            <person name="Kuo A."/>
            <person name="Girlanda M."/>
            <person name="Perotto S."/>
            <person name="Kohler A."/>
            <person name="Nagy L.G."/>
            <person name="Floudas D."/>
            <person name="Copeland A."/>
            <person name="Barry K.W."/>
            <person name="Cichocki N."/>
            <person name="Veneault-Fourrey C."/>
            <person name="LaButti K."/>
            <person name="Lindquist E.A."/>
            <person name="Lipzen A."/>
            <person name="Lundell T."/>
            <person name="Morin E."/>
            <person name="Murat C."/>
            <person name="Sun H."/>
            <person name="Tunlid A."/>
            <person name="Henrissat B."/>
            <person name="Grigoriev I.V."/>
            <person name="Hibbett D.S."/>
            <person name="Martin F."/>
            <person name="Nordberg H.P."/>
            <person name="Cantor M.N."/>
            <person name="Hua S.X."/>
        </authorList>
    </citation>
    <scope>NUCLEOTIDE SEQUENCE [LARGE SCALE GENOMIC DNA]</scope>
    <source>
        <strain evidence="1 2">MUT 4182</strain>
    </source>
</reference>
<gene>
    <name evidence="1" type="ORF">M407DRAFT_52708</name>
</gene>
<feature type="non-terminal residue" evidence="1">
    <location>
        <position position="65"/>
    </location>
</feature>
<dbReference type="AlphaFoldDB" id="A0A0C3QHZ1"/>
<accession>A0A0C3QHZ1</accession>
<reference evidence="2" key="2">
    <citation type="submission" date="2015-01" db="EMBL/GenBank/DDBJ databases">
        <title>Evolutionary Origins and Diversification of the Mycorrhizal Mutualists.</title>
        <authorList>
            <consortium name="DOE Joint Genome Institute"/>
            <consortium name="Mycorrhizal Genomics Consortium"/>
            <person name="Kohler A."/>
            <person name="Kuo A."/>
            <person name="Nagy L.G."/>
            <person name="Floudas D."/>
            <person name="Copeland A."/>
            <person name="Barry K.W."/>
            <person name="Cichocki N."/>
            <person name="Veneault-Fourrey C."/>
            <person name="LaButti K."/>
            <person name="Lindquist E.A."/>
            <person name="Lipzen A."/>
            <person name="Lundell T."/>
            <person name="Morin E."/>
            <person name="Murat C."/>
            <person name="Riley R."/>
            <person name="Ohm R."/>
            <person name="Sun H."/>
            <person name="Tunlid A."/>
            <person name="Henrissat B."/>
            <person name="Grigoriev I.V."/>
            <person name="Hibbett D.S."/>
            <person name="Martin F."/>
        </authorList>
    </citation>
    <scope>NUCLEOTIDE SEQUENCE [LARGE SCALE GENOMIC DNA]</scope>
    <source>
        <strain evidence="2">MUT 4182</strain>
    </source>
</reference>